<evidence type="ECO:0000313" key="3">
    <source>
        <dbReference type="Proteomes" id="UP001162480"/>
    </source>
</evidence>
<dbReference type="Proteomes" id="UP001162480">
    <property type="component" value="Chromosome 4"/>
</dbReference>
<dbReference type="AlphaFoldDB" id="A0AA36ATL3"/>
<sequence>MRRGRNSPTSLHEAICENRFGLPESVEKACSLRCIMLKLEPRCGRNRIARDSTEKNSEKERRSGEKKRLL</sequence>
<protein>
    <submittedName>
        <fullName evidence="2">Uncharacterized protein</fullName>
    </submittedName>
</protein>
<accession>A0AA36ATL3</accession>
<name>A0AA36ATL3_OCTVU</name>
<evidence type="ECO:0000313" key="2">
    <source>
        <dbReference type="EMBL" id="CAI9721017.1"/>
    </source>
</evidence>
<keyword evidence="3" id="KW-1185">Reference proteome</keyword>
<gene>
    <name evidence="2" type="ORF">OCTVUL_1B005065</name>
</gene>
<reference evidence="2" key="1">
    <citation type="submission" date="2023-08" db="EMBL/GenBank/DDBJ databases">
        <authorList>
            <person name="Alioto T."/>
            <person name="Alioto T."/>
            <person name="Gomez Garrido J."/>
        </authorList>
    </citation>
    <scope>NUCLEOTIDE SEQUENCE</scope>
</reference>
<proteinExistence type="predicted"/>
<dbReference type="EMBL" id="OX597817">
    <property type="protein sequence ID" value="CAI9721017.1"/>
    <property type="molecule type" value="Genomic_DNA"/>
</dbReference>
<feature type="region of interest" description="Disordered" evidence="1">
    <location>
        <begin position="46"/>
        <end position="70"/>
    </location>
</feature>
<organism evidence="2 3">
    <name type="scientific">Octopus vulgaris</name>
    <name type="common">Common octopus</name>
    <dbReference type="NCBI Taxonomy" id="6645"/>
    <lineage>
        <taxon>Eukaryota</taxon>
        <taxon>Metazoa</taxon>
        <taxon>Spiralia</taxon>
        <taxon>Lophotrochozoa</taxon>
        <taxon>Mollusca</taxon>
        <taxon>Cephalopoda</taxon>
        <taxon>Coleoidea</taxon>
        <taxon>Octopodiformes</taxon>
        <taxon>Octopoda</taxon>
        <taxon>Incirrata</taxon>
        <taxon>Octopodidae</taxon>
        <taxon>Octopus</taxon>
    </lineage>
</organism>
<evidence type="ECO:0000256" key="1">
    <source>
        <dbReference type="SAM" id="MobiDB-lite"/>
    </source>
</evidence>